<keyword evidence="2" id="KW-1185">Reference proteome</keyword>
<comment type="caution">
    <text evidence="1">The sequence shown here is derived from an EMBL/GenBank/DDBJ whole genome shotgun (WGS) entry which is preliminary data.</text>
</comment>
<reference evidence="1 2" key="1">
    <citation type="submission" date="2024-01" db="EMBL/GenBank/DDBJ databases">
        <title>The diversity of rhizobia nodulating Mimosa spp. in eleven states of Brazil covering several biomes is determined by host plant, location, and edaphic factors.</title>
        <authorList>
            <person name="Rouws L."/>
            <person name="Barauna A."/>
            <person name="Beukes C."/>
            <person name="De Faria S.M."/>
            <person name="Gross E."/>
            <person name="Dos Reis Junior F.B."/>
            <person name="Simon M."/>
            <person name="Maluk M."/>
            <person name="Odee D.W."/>
            <person name="Kenicer G."/>
            <person name="Young J.P.W."/>
            <person name="Reis V.M."/>
            <person name="Zilli J."/>
            <person name="James E.K."/>
        </authorList>
    </citation>
    <scope>NUCLEOTIDE SEQUENCE [LARGE SCALE GENOMIC DNA]</scope>
    <source>
        <strain evidence="1 2">JPY530</strain>
    </source>
</reference>
<name>A0ABU9QVG1_9BURK</name>
<gene>
    <name evidence="1" type="ORF">V4C56_03615</name>
</gene>
<dbReference type="RefSeq" id="WP_342958530.1">
    <property type="nucleotide sequence ID" value="NZ_JAZHFZ010000002.1"/>
</dbReference>
<dbReference type="EMBL" id="JAZHGA010000002">
    <property type="protein sequence ID" value="MEM5338712.1"/>
    <property type="molecule type" value="Genomic_DNA"/>
</dbReference>
<dbReference type="Proteomes" id="UP001481677">
    <property type="component" value="Unassembled WGS sequence"/>
</dbReference>
<organism evidence="1 2">
    <name type="scientific">Paraburkholderia azotifigens</name>
    <dbReference type="NCBI Taxonomy" id="2057004"/>
    <lineage>
        <taxon>Bacteria</taxon>
        <taxon>Pseudomonadati</taxon>
        <taxon>Pseudomonadota</taxon>
        <taxon>Betaproteobacteria</taxon>
        <taxon>Burkholderiales</taxon>
        <taxon>Burkholderiaceae</taxon>
        <taxon>Paraburkholderia</taxon>
    </lineage>
</organism>
<protein>
    <recommendedName>
        <fullName evidence="3">DUF2384 domain-containing protein</fullName>
    </recommendedName>
</protein>
<evidence type="ECO:0008006" key="3">
    <source>
        <dbReference type="Google" id="ProtNLM"/>
    </source>
</evidence>
<accession>A0ABU9QVG1</accession>
<sequence length="210" mass="23546">MHLVLKEKRNDMPRSAQDLTEIVSVKDARLEHAFRLAATAAILFDPTGAEALLDLPDAELGRLFKKKLSEIIGVATVYNLDLPSLREEGETLRERYPMVQEGKVLRMEDFCQAAQITKKKLKKRIASGRIFGVDVGAEPYYPAFFLSRQISSDDLAKVIRRLRNTPAWSKWNFFTTPTDALGGPTPLQLLAAQQVRTVLKAAGDFAKRFA</sequence>
<proteinExistence type="predicted"/>
<evidence type="ECO:0000313" key="2">
    <source>
        <dbReference type="Proteomes" id="UP001481677"/>
    </source>
</evidence>
<evidence type="ECO:0000313" key="1">
    <source>
        <dbReference type="EMBL" id="MEM5338712.1"/>
    </source>
</evidence>